<feature type="domain" description="POTRA" evidence="9">
    <location>
        <begin position="71"/>
        <end position="139"/>
    </location>
</feature>
<evidence type="ECO:0000256" key="5">
    <source>
        <dbReference type="ARBA" id="ARBA00022989"/>
    </source>
</evidence>
<dbReference type="InterPro" id="IPR005548">
    <property type="entry name" value="Cell_div_FtsQ/DivIB_C"/>
</dbReference>
<evidence type="ECO:0000256" key="1">
    <source>
        <dbReference type="ARBA" id="ARBA00022475"/>
    </source>
</evidence>
<keyword evidence="5 7" id="KW-1133">Transmembrane helix</keyword>
<keyword evidence="11" id="KW-1185">Reference proteome</keyword>
<dbReference type="Proteomes" id="UP000003688">
    <property type="component" value="Unassembled WGS sequence"/>
</dbReference>
<keyword evidence="1" id="KW-1003">Cell membrane</keyword>
<feature type="domain" description="Cell division protein FtsQ/DivIB C-terminal" evidence="8">
    <location>
        <begin position="164"/>
        <end position="287"/>
    </location>
</feature>
<dbReference type="PANTHER" id="PTHR35851">
    <property type="entry name" value="CELL DIVISION PROTEIN FTSQ"/>
    <property type="match status" value="1"/>
</dbReference>
<gene>
    <name evidence="10" type="ORF">Cflav_PD3394</name>
</gene>
<dbReference type="Pfam" id="PF08478">
    <property type="entry name" value="POTRA_1"/>
    <property type="match status" value="1"/>
</dbReference>
<evidence type="ECO:0000313" key="11">
    <source>
        <dbReference type="Proteomes" id="UP000003688"/>
    </source>
</evidence>
<protein>
    <submittedName>
        <fullName evidence="10">Polypeptide-transport-associated domain protein FtsQ-type</fullName>
    </submittedName>
</protein>
<sequence length="321" mass="35901" precursor="true">MALLKRKPKNRRLNRDHVLDVKLRSDQVRATRIRISAIALGLVFATIFCLYVFWCTGTWALNALVYQNKAFAIQELDIQSDGVLAVEQLRIWAGVRTGQNLLALDLGQVKRDLEMASVIKSVAVERVLPHTLRLRVSEREPLAQIYVPVARTNGTGLDLGILHVDSDGYVMAVIDPKQRAAAAIQTNDVLPVISGINLNQLVPGKRLDLLQARSALQLVTAFERSPMQGMVELKKIDVSSPEILVVTTGQGTEVIFSTQDLDRQLRRWREIYDQGQKMTKAIATLDLSVPNNIPARWVEASSVPPVTPKTKFSQRNRRKNV</sequence>
<accession>B9XIG3</accession>
<evidence type="ECO:0000256" key="4">
    <source>
        <dbReference type="ARBA" id="ARBA00022692"/>
    </source>
</evidence>
<dbReference type="RefSeq" id="WP_007415606.1">
    <property type="nucleotide sequence ID" value="NZ_ABOX02000017.1"/>
</dbReference>
<dbReference type="PANTHER" id="PTHR35851:SF1">
    <property type="entry name" value="CELL DIVISION PROTEIN FTSQ"/>
    <property type="match status" value="1"/>
</dbReference>
<dbReference type="EMBL" id="ABOX02000017">
    <property type="protein sequence ID" value="EEF60424.1"/>
    <property type="molecule type" value="Genomic_DNA"/>
</dbReference>
<evidence type="ECO:0000256" key="2">
    <source>
        <dbReference type="ARBA" id="ARBA00022519"/>
    </source>
</evidence>
<evidence type="ECO:0000259" key="9">
    <source>
        <dbReference type="Pfam" id="PF08478"/>
    </source>
</evidence>
<dbReference type="OrthoDB" id="197155at2"/>
<evidence type="ECO:0000256" key="7">
    <source>
        <dbReference type="SAM" id="Phobius"/>
    </source>
</evidence>
<feature type="transmembrane region" description="Helical" evidence="7">
    <location>
        <begin position="33"/>
        <end position="54"/>
    </location>
</feature>
<dbReference type="STRING" id="320771.Cflav_PD3394"/>
<organism evidence="10 11">
    <name type="scientific">Pedosphaera parvula (strain Ellin514)</name>
    <dbReference type="NCBI Taxonomy" id="320771"/>
    <lineage>
        <taxon>Bacteria</taxon>
        <taxon>Pseudomonadati</taxon>
        <taxon>Verrucomicrobiota</taxon>
        <taxon>Pedosphaerae</taxon>
        <taxon>Pedosphaerales</taxon>
        <taxon>Pedosphaeraceae</taxon>
        <taxon>Pedosphaera</taxon>
    </lineage>
</organism>
<keyword evidence="3" id="KW-0132">Cell division</keyword>
<keyword evidence="6" id="KW-0131">Cell cycle</keyword>
<evidence type="ECO:0000256" key="3">
    <source>
        <dbReference type="ARBA" id="ARBA00022618"/>
    </source>
</evidence>
<dbReference type="InterPro" id="IPR013685">
    <property type="entry name" value="POTRA_FtsQ_type"/>
</dbReference>
<dbReference type="InterPro" id="IPR026579">
    <property type="entry name" value="FtsQ"/>
</dbReference>
<evidence type="ECO:0000313" key="10">
    <source>
        <dbReference type="EMBL" id="EEF60424.1"/>
    </source>
</evidence>
<dbReference type="GO" id="GO:0090529">
    <property type="term" value="P:cell septum assembly"/>
    <property type="evidence" value="ECO:0007669"/>
    <property type="project" value="InterPro"/>
</dbReference>
<keyword evidence="4 7" id="KW-0812">Transmembrane</keyword>
<reference evidence="10 11" key="1">
    <citation type="journal article" date="2011" name="J. Bacteriol.">
        <title>Genome sequence of 'Pedosphaera parvula' Ellin514, an aerobic Verrucomicrobial isolate from pasture soil.</title>
        <authorList>
            <person name="Kant R."/>
            <person name="van Passel M.W."/>
            <person name="Sangwan P."/>
            <person name="Palva A."/>
            <person name="Lucas S."/>
            <person name="Copeland A."/>
            <person name="Lapidus A."/>
            <person name="Glavina Del Rio T."/>
            <person name="Dalin E."/>
            <person name="Tice H."/>
            <person name="Bruce D."/>
            <person name="Goodwin L."/>
            <person name="Pitluck S."/>
            <person name="Chertkov O."/>
            <person name="Larimer F.W."/>
            <person name="Land M.L."/>
            <person name="Hauser L."/>
            <person name="Brettin T.S."/>
            <person name="Detter J.C."/>
            <person name="Han S."/>
            <person name="de Vos W.M."/>
            <person name="Janssen P.H."/>
            <person name="Smidt H."/>
        </authorList>
    </citation>
    <scope>NUCLEOTIDE SEQUENCE [LARGE SCALE GENOMIC DNA]</scope>
    <source>
        <strain evidence="10 11">Ellin514</strain>
    </source>
</reference>
<evidence type="ECO:0000259" key="8">
    <source>
        <dbReference type="Pfam" id="PF03799"/>
    </source>
</evidence>
<dbReference type="Pfam" id="PF03799">
    <property type="entry name" value="FtsQ_DivIB_C"/>
    <property type="match status" value="1"/>
</dbReference>
<keyword evidence="7" id="KW-0472">Membrane</keyword>
<proteinExistence type="predicted"/>
<evidence type="ECO:0000256" key="6">
    <source>
        <dbReference type="ARBA" id="ARBA00023306"/>
    </source>
</evidence>
<name>B9XIG3_PEDPL</name>
<dbReference type="Gene3D" id="3.10.20.310">
    <property type="entry name" value="membrane protein fhac"/>
    <property type="match status" value="1"/>
</dbReference>
<keyword evidence="2" id="KW-0997">Cell inner membrane</keyword>
<dbReference type="AlphaFoldDB" id="B9XIG3"/>
<comment type="caution">
    <text evidence="10">The sequence shown here is derived from an EMBL/GenBank/DDBJ whole genome shotgun (WGS) entry which is preliminary data.</text>
</comment>